<dbReference type="InterPro" id="IPR015655">
    <property type="entry name" value="PP2C"/>
</dbReference>
<dbReference type="PANTHER" id="PTHR13832:SF709">
    <property type="entry name" value="PROTEIN PHOSPHATASE 2C 36-RELATED"/>
    <property type="match status" value="1"/>
</dbReference>
<keyword evidence="1" id="KW-0175">Coiled coil</keyword>
<gene>
    <name evidence="3" type="ORF">DARMORV10_A06P33890.1</name>
</gene>
<feature type="domain" description="PPM-type phosphatase" evidence="2">
    <location>
        <begin position="27"/>
        <end position="163"/>
    </location>
</feature>
<name>A0A816SQS6_BRANA</name>
<sequence>MKGDAVACDPRNRAENVNKLTWRCEWEHNSRSNNMNHNNYMEMINHKDVLRALKQALKKTEEAFDLTVDENPELALMGSCVLVTLMKGEDVYVMSVGDSRAVLAQRPDLVINEKLIIFLFVMQQEVRRINKEHPDDPFAIKNDRVKGYLKVTRAFGAGFLKQV</sequence>
<evidence type="ECO:0000313" key="3">
    <source>
        <dbReference type="EMBL" id="CAF2088534.1"/>
    </source>
</evidence>
<protein>
    <submittedName>
        <fullName evidence="3">(rape) hypothetical protein</fullName>
    </submittedName>
</protein>
<dbReference type="InterPro" id="IPR001932">
    <property type="entry name" value="PPM-type_phosphatase-like_dom"/>
</dbReference>
<organism evidence="3">
    <name type="scientific">Brassica napus</name>
    <name type="common">Rape</name>
    <dbReference type="NCBI Taxonomy" id="3708"/>
    <lineage>
        <taxon>Eukaryota</taxon>
        <taxon>Viridiplantae</taxon>
        <taxon>Streptophyta</taxon>
        <taxon>Embryophyta</taxon>
        <taxon>Tracheophyta</taxon>
        <taxon>Spermatophyta</taxon>
        <taxon>Magnoliopsida</taxon>
        <taxon>eudicotyledons</taxon>
        <taxon>Gunneridae</taxon>
        <taxon>Pentapetalae</taxon>
        <taxon>rosids</taxon>
        <taxon>malvids</taxon>
        <taxon>Brassicales</taxon>
        <taxon>Brassicaceae</taxon>
        <taxon>Brassiceae</taxon>
        <taxon>Brassica</taxon>
    </lineage>
</organism>
<dbReference type="SUPFAM" id="SSF81606">
    <property type="entry name" value="PP2C-like"/>
    <property type="match status" value="1"/>
</dbReference>
<dbReference type="InterPro" id="IPR036457">
    <property type="entry name" value="PPM-type-like_dom_sf"/>
</dbReference>
<dbReference type="Pfam" id="PF00481">
    <property type="entry name" value="PP2C"/>
    <property type="match status" value="1"/>
</dbReference>
<accession>A0A816SQS6</accession>
<dbReference type="CDD" id="cd00143">
    <property type="entry name" value="PP2Cc"/>
    <property type="match status" value="1"/>
</dbReference>
<proteinExistence type="predicted"/>
<dbReference type="Gene3D" id="3.60.40.10">
    <property type="entry name" value="PPM-type phosphatase domain"/>
    <property type="match status" value="1"/>
</dbReference>
<evidence type="ECO:0000259" key="2">
    <source>
        <dbReference type="PROSITE" id="PS51746"/>
    </source>
</evidence>
<dbReference type="EMBL" id="HG994360">
    <property type="protein sequence ID" value="CAF2088534.1"/>
    <property type="molecule type" value="Genomic_DNA"/>
</dbReference>
<dbReference type="PROSITE" id="PS51746">
    <property type="entry name" value="PPM_2"/>
    <property type="match status" value="1"/>
</dbReference>
<dbReference type="GO" id="GO:0004722">
    <property type="term" value="F:protein serine/threonine phosphatase activity"/>
    <property type="evidence" value="ECO:0007669"/>
    <property type="project" value="InterPro"/>
</dbReference>
<reference evidence="3" key="1">
    <citation type="submission" date="2021-01" db="EMBL/GenBank/DDBJ databases">
        <authorList>
            <consortium name="Genoscope - CEA"/>
            <person name="William W."/>
        </authorList>
    </citation>
    <scope>NUCLEOTIDE SEQUENCE</scope>
</reference>
<dbReference type="Proteomes" id="UP001295469">
    <property type="component" value="Chromosome A06"/>
</dbReference>
<feature type="non-terminal residue" evidence="3">
    <location>
        <position position="1"/>
    </location>
</feature>
<dbReference type="AlphaFoldDB" id="A0A816SQS6"/>
<dbReference type="PANTHER" id="PTHR13832">
    <property type="entry name" value="PROTEIN PHOSPHATASE 2C"/>
    <property type="match status" value="1"/>
</dbReference>
<feature type="coiled-coil region" evidence="1">
    <location>
        <begin position="43"/>
        <end position="70"/>
    </location>
</feature>
<evidence type="ECO:0000256" key="1">
    <source>
        <dbReference type="SAM" id="Coils"/>
    </source>
</evidence>